<protein>
    <submittedName>
        <fullName evidence="1">Uncharacterized protein</fullName>
    </submittedName>
</protein>
<sequence>MADIIKKYSKYQEPKTESSKRTIRVNQDILNIISELKSNGYHKIFFELV</sequence>
<gene>
    <name evidence="1" type="ORF">B808_227</name>
</gene>
<dbReference type="EMBL" id="ALXG01000012">
    <property type="protein sequence ID" value="ETO40853.1"/>
    <property type="molecule type" value="Genomic_DNA"/>
</dbReference>
<dbReference type="PATRIC" id="fig|1221538.3.peg.234"/>
<comment type="caution">
    <text evidence="1">The sequence shown here is derived from an EMBL/GenBank/DDBJ whole genome shotgun (WGS) entry which is preliminary data.</text>
</comment>
<accession>W9EFD7</accession>
<proteinExistence type="predicted"/>
<organism evidence="1 2">
    <name type="scientific">Fructilactobacillus florum 8D</name>
    <dbReference type="NCBI Taxonomy" id="1221538"/>
    <lineage>
        <taxon>Bacteria</taxon>
        <taxon>Bacillati</taxon>
        <taxon>Bacillota</taxon>
        <taxon>Bacilli</taxon>
        <taxon>Lactobacillales</taxon>
        <taxon>Lactobacillaceae</taxon>
        <taxon>Fructilactobacillus</taxon>
    </lineage>
</organism>
<reference evidence="1 2" key="1">
    <citation type="submission" date="2012-08" db="EMBL/GenBank/DDBJ databases">
        <title>Genome sequencing of Lactobacillus florum 8D.</title>
        <authorList>
            <person name="Kim E.B."/>
            <person name="Marco M.L."/>
        </authorList>
    </citation>
    <scope>NUCLEOTIDE SEQUENCE [LARGE SCALE GENOMIC DNA]</scope>
    <source>
        <strain evidence="1 2">8D</strain>
    </source>
</reference>
<evidence type="ECO:0000313" key="1">
    <source>
        <dbReference type="EMBL" id="ETO40853.1"/>
    </source>
</evidence>
<dbReference type="AlphaFoldDB" id="W9EFD7"/>
<keyword evidence="2" id="KW-1185">Reference proteome</keyword>
<dbReference type="Proteomes" id="UP000019474">
    <property type="component" value="Unassembled WGS sequence"/>
</dbReference>
<evidence type="ECO:0000313" key="2">
    <source>
        <dbReference type="Proteomes" id="UP000019474"/>
    </source>
</evidence>
<name>W9EFD7_9LACO</name>